<keyword evidence="3" id="KW-1185">Reference proteome</keyword>
<feature type="chain" id="PRO_5038955194" description="Secreted protein" evidence="1">
    <location>
        <begin position="24"/>
        <end position="143"/>
    </location>
</feature>
<proteinExistence type="predicted"/>
<reference evidence="2" key="1">
    <citation type="submission" date="2021-01" db="EMBL/GenBank/DDBJ databases">
        <title>Adiantum capillus-veneris genome.</title>
        <authorList>
            <person name="Fang Y."/>
            <person name="Liao Q."/>
        </authorList>
    </citation>
    <scope>NUCLEOTIDE SEQUENCE</scope>
    <source>
        <strain evidence="2">H3</strain>
        <tissue evidence="2">Leaf</tissue>
    </source>
</reference>
<evidence type="ECO:0008006" key="4">
    <source>
        <dbReference type="Google" id="ProtNLM"/>
    </source>
</evidence>
<evidence type="ECO:0000313" key="2">
    <source>
        <dbReference type="EMBL" id="KAI5073828.1"/>
    </source>
</evidence>
<name>A0A9D4UTI7_ADICA</name>
<dbReference type="EMBL" id="JABFUD020000011">
    <property type="protein sequence ID" value="KAI5073828.1"/>
    <property type="molecule type" value="Genomic_DNA"/>
</dbReference>
<keyword evidence="1" id="KW-0732">Signal</keyword>
<gene>
    <name evidence="2" type="ORF">GOP47_0011841</name>
</gene>
<dbReference type="AlphaFoldDB" id="A0A9D4UTI7"/>
<feature type="non-terminal residue" evidence="2">
    <location>
        <position position="143"/>
    </location>
</feature>
<sequence>MKPSLSSFAAAVSLLILVIGSPAHDILPPRHCNRLPSLFIHRKRPHFLCPSTPQLTALSHENSKVPPSLESFPCPRLWSSAFGIPPSTTTGSSFLSDGPSPCPRDCTVIPSLNPAAQVAHFPSPCDSLFSLLCLAGRRLGCSP</sequence>
<evidence type="ECO:0000256" key="1">
    <source>
        <dbReference type="SAM" id="SignalP"/>
    </source>
</evidence>
<comment type="caution">
    <text evidence="2">The sequence shown here is derived from an EMBL/GenBank/DDBJ whole genome shotgun (WGS) entry which is preliminary data.</text>
</comment>
<evidence type="ECO:0000313" key="3">
    <source>
        <dbReference type="Proteomes" id="UP000886520"/>
    </source>
</evidence>
<protein>
    <recommendedName>
        <fullName evidence="4">Secreted protein</fullName>
    </recommendedName>
</protein>
<feature type="signal peptide" evidence="1">
    <location>
        <begin position="1"/>
        <end position="23"/>
    </location>
</feature>
<accession>A0A9D4UTI7</accession>
<organism evidence="2 3">
    <name type="scientific">Adiantum capillus-veneris</name>
    <name type="common">Maidenhair fern</name>
    <dbReference type="NCBI Taxonomy" id="13818"/>
    <lineage>
        <taxon>Eukaryota</taxon>
        <taxon>Viridiplantae</taxon>
        <taxon>Streptophyta</taxon>
        <taxon>Embryophyta</taxon>
        <taxon>Tracheophyta</taxon>
        <taxon>Polypodiopsida</taxon>
        <taxon>Polypodiidae</taxon>
        <taxon>Polypodiales</taxon>
        <taxon>Pteridineae</taxon>
        <taxon>Pteridaceae</taxon>
        <taxon>Vittarioideae</taxon>
        <taxon>Adiantum</taxon>
    </lineage>
</organism>
<dbReference type="Proteomes" id="UP000886520">
    <property type="component" value="Chromosome 11"/>
</dbReference>